<dbReference type="AlphaFoldDB" id="A0A481SAT8"/>
<dbReference type="EMBL" id="MH444719">
    <property type="protein sequence ID" value="QBH22566.1"/>
    <property type="molecule type" value="mRNA"/>
</dbReference>
<feature type="domain" description="ArsA/GET3 Anion-transporting ATPase-like" evidence="9">
    <location>
        <begin position="19"/>
        <end position="324"/>
    </location>
</feature>
<protein>
    <recommendedName>
        <fullName evidence="8">ATPase ASNA1 homolog</fullName>
        <ecNumber evidence="8">3.6.-.-</ecNumber>
    </recommendedName>
    <alternativeName>
        <fullName evidence="8">Arsenical pump-driving ATPase homolog</fullName>
    </alternativeName>
    <alternativeName>
        <fullName evidence="8">Arsenite-stimulated ATPase</fullName>
    </alternativeName>
</protein>
<dbReference type="InterPro" id="IPR027542">
    <property type="entry name" value="ATPase_ArsA/GET3_euk"/>
</dbReference>
<keyword evidence="7 8" id="KW-0067">ATP-binding</keyword>
<feature type="binding site" evidence="8">
    <location>
        <begin position="26"/>
        <end position="33"/>
    </location>
    <ligand>
        <name>ATP</name>
        <dbReference type="ChEBI" id="CHEBI:30616"/>
    </ligand>
</feature>
<comment type="similarity">
    <text evidence="1 8">Belongs to the arsA ATPase family.</text>
</comment>
<dbReference type="FunFam" id="3.40.50.300:FF:000235">
    <property type="entry name" value="ATPase ASNA1"/>
    <property type="match status" value="1"/>
</dbReference>
<dbReference type="HAMAP" id="MF_03112">
    <property type="entry name" value="Asna1_Get3"/>
    <property type="match status" value="1"/>
</dbReference>
<sequence length="337" mass="38062">MDITYEGTLQNIIDQKELKWIFVGGKGGVGKTTTSSSLATLLSQHQRKVLIISTDPAHNLSDCFDQKFTGKEPTPVNGIPNLAALEIDPKIDPNKLNFPDFQGFDGEMDQGTKTFLSEIISSVPGIDEAMSFSELINSLDNFNYDTIVFDTAPTGHTLRLLNFPDLLDKGLEKLLTLKTKFGSLLGGLQGAFGSEDQLNSTFDKMFEKFEKMKLSVEKVSAQMKDPKRTTFIAVCIPEFLSLYETERLVQELAKYQIDIHNIVINQVLFPEDNCKMCKSRSKMQKKYYDQMLDLYDDFHIVVVPLQEEEVRGSEKLLNFCKLLLTSRTVPSVKQEEN</sequence>
<comment type="subunit">
    <text evidence="8">Homodimer.</text>
</comment>
<evidence type="ECO:0000256" key="2">
    <source>
        <dbReference type="ARBA" id="ARBA00022448"/>
    </source>
</evidence>
<keyword evidence="2 8" id="KW-0813">Transport</keyword>
<dbReference type="GO" id="GO:0046872">
    <property type="term" value="F:metal ion binding"/>
    <property type="evidence" value="ECO:0007669"/>
    <property type="project" value="UniProtKB-KW"/>
</dbReference>
<reference evidence="10" key="1">
    <citation type="submission" date="2018-06" db="EMBL/GenBank/DDBJ databases">
        <title>ATPases in Philasterides dicentarchi.</title>
        <authorList>
            <person name="Folgueira I."/>
            <person name="deFelipe A."/>
            <person name="Lamas J."/>
            <person name="Leiro J."/>
        </authorList>
    </citation>
    <scope>NUCLEOTIDE SEQUENCE</scope>
</reference>
<dbReference type="Gene3D" id="3.40.50.300">
    <property type="entry name" value="P-loop containing nucleotide triphosphate hydrolases"/>
    <property type="match status" value="1"/>
</dbReference>
<comment type="function">
    <text evidence="8">ATPase required for the post-translational delivery of tail-anchored (TA) proteins to the endoplasmic reticulum. Recognizes and selectively binds the transmembrane domain of TA proteins in the cytosol. This complex then targets to the endoplasmic reticulum by membrane-bound receptors, where the tail-anchored protein is released for insertion. This process is regulated by ATP binding and hydrolysis. ATP binding drives the homodimer towards the closed dimer state, facilitating recognition of newly synthesized TA membrane proteins. ATP hydrolysis is required for insertion. Subsequently, the homodimer reverts towards the open dimer state, lowering its affinity for the membrane-bound receptor, and returning it to the cytosol to initiate a new round of targeting.</text>
</comment>
<dbReference type="SUPFAM" id="SSF52540">
    <property type="entry name" value="P-loop containing nucleoside triphosphate hydrolases"/>
    <property type="match status" value="1"/>
</dbReference>
<dbReference type="InterPro" id="IPR027417">
    <property type="entry name" value="P-loop_NTPase"/>
</dbReference>
<keyword evidence="8" id="KW-0479">Metal-binding</keyword>
<feature type="binding site" evidence="8">
    <location>
        <position position="274"/>
    </location>
    <ligand>
        <name>Zn(2+)</name>
        <dbReference type="ChEBI" id="CHEBI:29105"/>
        <note>ligand shared between dimeric partners</note>
    </ligand>
</feature>
<dbReference type="GO" id="GO:0005524">
    <property type="term" value="F:ATP binding"/>
    <property type="evidence" value="ECO:0007669"/>
    <property type="project" value="UniProtKB-UniRule"/>
</dbReference>
<keyword evidence="5 8" id="KW-0378">Hydrolase</keyword>
<dbReference type="GO" id="GO:0043529">
    <property type="term" value="C:GET complex"/>
    <property type="evidence" value="ECO:0007669"/>
    <property type="project" value="TreeGrafter"/>
</dbReference>
<dbReference type="GO" id="GO:0071816">
    <property type="term" value="P:tail-anchored membrane protein insertion into ER membrane"/>
    <property type="evidence" value="ECO:0007669"/>
    <property type="project" value="TreeGrafter"/>
</dbReference>
<evidence type="ECO:0000259" key="9">
    <source>
        <dbReference type="Pfam" id="PF02374"/>
    </source>
</evidence>
<feature type="active site" evidence="8">
    <location>
        <position position="55"/>
    </location>
</feature>
<dbReference type="PANTHER" id="PTHR10803:SF3">
    <property type="entry name" value="ATPASE GET3"/>
    <property type="match status" value="1"/>
</dbReference>
<dbReference type="InterPro" id="IPR016300">
    <property type="entry name" value="ATPase_ArsA/GET3"/>
</dbReference>
<evidence type="ECO:0000256" key="5">
    <source>
        <dbReference type="ARBA" id="ARBA00022801"/>
    </source>
</evidence>
<dbReference type="CDD" id="cd02035">
    <property type="entry name" value="ArsA"/>
    <property type="match status" value="1"/>
</dbReference>
<keyword evidence="8" id="KW-0862">Zinc</keyword>
<keyword evidence="4 8" id="KW-0547">Nucleotide-binding</keyword>
<organism evidence="10">
    <name type="scientific">Philasterides dicentrarchi</name>
    <dbReference type="NCBI Taxonomy" id="282688"/>
    <lineage>
        <taxon>Eukaryota</taxon>
        <taxon>Sar</taxon>
        <taxon>Alveolata</taxon>
        <taxon>Ciliophora</taxon>
        <taxon>Intramacronucleata</taxon>
        <taxon>Oligohymenophorea</taxon>
        <taxon>Scuticociliatia</taxon>
        <taxon>Philasterida</taxon>
        <taxon>Philasteridae</taxon>
        <taxon>Philasterides</taxon>
    </lineage>
</organism>
<name>A0A481SAT8_9CILI</name>
<dbReference type="PANTHER" id="PTHR10803">
    <property type="entry name" value="ARSENICAL PUMP-DRIVING ATPASE ARSENITE-TRANSLOCATING ATPASE"/>
    <property type="match status" value="1"/>
</dbReference>
<evidence type="ECO:0000256" key="7">
    <source>
        <dbReference type="ARBA" id="ARBA00022840"/>
    </source>
</evidence>
<dbReference type="Pfam" id="PF02374">
    <property type="entry name" value="ArsA_ATPase"/>
    <property type="match status" value="1"/>
</dbReference>
<dbReference type="NCBIfam" id="TIGR00345">
    <property type="entry name" value="GET3_arsA_TRC40"/>
    <property type="match status" value="1"/>
</dbReference>
<evidence type="ECO:0000256" key="4">
    <source>
        <dbReference type="ARBA" id="ARBA00022741"/>
    </source>
</evidence>
<feature type="binding site" evidence="8">
    <location>
        <position position="265"/>
    </location>
    <ligand>
        <name>ATP</name>
        <dbReference type="ChEBI" id="CHEBI:30616"/>
    </ligand>
</feature>
<feature type="binding site" evidence="8">
    <location>
        <position position="238"/>
    </location>
    <ligand>
        <name>ATP</name>
        <dbReference type="ChEBI" id="CHEBI:30616"/>
    </ligand>
</feature>
<dbReference type="EC" id="3.6.-.-" evidence="8"/>
<feature type="binding site" evidence="8">
    <location>
        <position position="277"/>
    </location>
    <ligand>
        <name>Zn(2+)</name>
        <dbReference type="ChEBI" id="CHEBI:29105"/>
        <note>ligand shared between dimeric partners</note>
    </ligand>
</feature>
<keyword evidence="6 8" id="KW-0256">Endoplasmic reticulum</keyword>
<evidence type="ECO:0000256" key="8">
    <source>
        <dbReference type="HAMAP-Rule" id="MF_03112"/>
    </source>
</evidence>
<evidence type="ECO:0000256" key="1">
    <source>
        <dbReference type="ARBA" id="ARBA00011040"/>
    </source>
</evidence>
<dbReference type="GO" id="GO:0016887">
    <property type="term" value="F:ATP hydrolysis activity"/>
    <property type="evidence" value="ECO:0007669"/>
    <property type="project" value="InterPro"/>
</dbReference>
<accession>A0A481SAT8</accession>
<evidence type="ECO:0000256" key="6">
    <source>
        <dbReference type="ARBA" id="ARBA00022824"/>
    </source>
</evidence>
<dbReference type="InterPro" id="IPR025723">
    <property type="entry name" value="ArsA/GET3_ATPase-like"/>
</dbReference>
<proteinExistence type="evidence at transcript level"/>
<comment type="subcellular location">
    <subcellularLocation>
        <location evidence="8">Cytoplasm</location>
    </subcellularLocation>
    <subcellularLocation>
        <location evidence="8">Endoplasmic reticulum</location>
    </subcellularLocation>
</comment>
<keyword evidence="3 8" id="KW-0963">Cytoplasm</keyword>
<evidence type="ECO:0000256" key="3">
    <source>
        <dbReference type="ARBA" id="ARBA00022490"/>
    </source>
</evidence>
<evidence type="ECO:0000313" key="10">
    <source>
        <dbReference type="EMBL" id="QBH22566.1"/>
    </source>
</evidence>